<evidence type="ECO:0000313" key="8">
    <source>
        <dbReference type="Proteomes" id="UP000076154"/>
    </source>
</evidence>
<proteinExistence type="inferred from homology"/>
<keyword evidence="5" id="KW-0285">Flavoprotein</keyword>
<keyword evidence="4 5" id="KW-0642">Proline metabolism</keyword>
<comment type="catalytic activity">
    <reaction evidence="5">
        <text>L-proline + a quinone = (S)-1-pyrroline-5-carboxylate + a quinol + H(+)</text>
        <dbReference type="Rhea" id="RHEA:23784"/>
        <dbReference type="ChEBI" id="CHEBI:15378"/>
        <dbReference type="ChEBI" id="CHEBI:17388"/>
        <dbReference type="ChEBI" id="CHEBI:24646"/>
        <dbReference type="ChEBI" id="CHEBI:60039"/>
        <dbReference type="ChEBI" id="CHEBI:132124"/>
        <dbReference type="EC" id="1.5.5.2"/>
    </reaction>
</comment>
<dbReference type="OrthoDB" id="5464at2759"/>
<dbReference type="InParanoid" id="A0A369JRY6"/>
<dbReference type="InterPro" id="IPR002872">
    <property type="entry name" value="Proline_DH_dom"/>
</dbReference>
<evidence type="ECO:0000256" key="3">
    <source>
        <dbReference type="ARBA" id="ARBA00023002"/>
    </source>
</evidence>
<dbReference type="FunCoup" id="A0A369JRY6">
    <property type="interactions" value="284"/>
</dbReference>
<dbReference type="AlphaFoldDB" id="A0A369JRY6"/>
<comment type="similarity">
    <text evidence="1 5">Belongs to the proline oxidase family.</text>
</comment>
<accession>A0A369JRY6</accession>
<evidence type="ECO:0000259" key="6">
    <source>
        <dbReference type="Pfam" id="PF01619"/>
    </source>
</evidence>
<sequence>MLRVYGLLTRRSLLQVSRRIGCPQITWRNTSTHSGRSDKHRRTIGIVSGGALLALGLSPFYVSNIHADAALPAQGSPPTVNDSDEASLGSLIRAYAVFTMCSIPVLVDNSPKLLELAMLPGIRWFAETLVRITFFEQFVGGSTAQMTLPLLYKLRAANKGALFAYSVEVDEAEAMAHSASKTKGQSPYKRIVDEMIHCIDIAADFEDGINGKGPSGRRTWVALKFSALSPDSQALVKLSSHLIATRLALSTPVLFPGAPHATDLDILYQQVPDALTPEEITSLRELHADLVRICTRAQQRGVKVIIDAEYSWYQPAIDALTLSLMRQFNKLPGPGEKTTNVQPLVYGTYQAYLKRTQLHLAHALADAKANNYSLGVKLVRGAYHSHELAAHAHKASDHAIPTSHSLSISPDAAPPVWTSKAETDKCYNECVRRLVDAVKADVSALSLTSSLPTPSSSSSPSSSGFFSYLFRLPSPQNAKVKTKWTSRVPTIGVLFGTHNWESSELILEELVRHGLAVKVSHEKEEGKSDSVLIGEDAAERVAVGQLYGMSDELTNHLVDKTASHTPFIIKYVPYGALSDVMPYLSRRAIENKSVLGDGVAAEERRRAGAEIRKRIRGMFGI</sequence>
<dbReference type="PANTHER" id="PTHR13914">
    <property type="entry name" value="PROLINE OXIDASE"/>
    <property type="match status" value="1"/>
</dbReference>
<dbReference type="InterPro" id="IPR029041">
    <property type="entry name" value="FAD-linked_oxidoreductase-like"/>
</dbReference>
<dbReference type="GO" id="GO:0004657">
    <property type="term" value="F:proline dehydrogenase activity"/>
    <property type="evidence" value="ECO:0007669"/>
    <property type="project" value="UniProtKB-EC"/>
</dbReference>
<dbReference type="PANTHER" id="PTHR13914:SF0">
    <property type="entry name" value="PROLINE DEHYDROGENASE 1, MITOCHONDRIAL"/>
    <property type="match status" value="1"/>
</dbReference>
<dbReference type="Proteomes" id="UP000076154">
    <property type="component" value="Unassembled WGS sequence"/>
</dbReference>
<keyword evidence="8" id="KW-1185">Reference proteome</keyword>
<evidence type="ECO:0000256" key="4">
    <source>
        <dbReference type="ARBA" id="ARBA00023062"/>
    </source>
</evidence>
<protein>
    <recommendedName>
        <fullName evidence="2 5">Proline dehydrogenase</fullName>
        <ecNumber evidence="2 5">1.5.5.2</ecNumber>
    </recommendedName>
</protein>
<dbReference type="EMBL" id="LUEZ02000042">
    <property type="protein sequence ID" value="RDB24578.1"/>
    <property type="molecule type" value="Genomic_DNA"/>
</dbReference>
<organism evidence="7 8">
    <name type="scientific">Hypsizygus marmoreus</name>
    <name type="common">White beech mushroom</name>
    <name type="synonym">Agaricus marmoreus</name>
    <dbReference type="NCBI Taxonomy" id="39966"/>
    <lineage>
        <taxon>Eukaryota</taxon>
        <taxon>Fungi</taxon>
        <taxon>Dikarya</taxon>
        <taxon>Basidiomycota</taxon>
        <taxon>Agaricomycotina</taxon>
        <taxon>Agaricomycetes</taxon>
        <taxon>Agaricomycetidae</taxon>
        <taxon>Agaricales</taxon>
        <taxon>Tricholomatineae</taxon>
        <taxon>Lyophyllaceae</taxon>
        <taxon>Hypsizygus</taxon>
    </lineage>
</organism>
<evidence type="ECO:0000256" key="2">
    <source>
        <dbReference type="ARBA" id="ARBA00012695"/>
    </source>
</evidence>
<evidence type="ECO:0000313" key="7">
    <source>
        <dbReference type="EMBL" id="RDB24578.1"/>
    </source>
</evidence>
<dbReference type="STRING" id="39966.A0A369JRY6"/>
<dbReference type="EC" id="1.5.5.2" evidence="2 5"/>
<comment type="cofactor">
    <cofactor evidence="5">
        <name>FAD</name>
        <dbReference type="ChEBI" id="CHEBI:57692"/>
    </cofactor>
</comment>
<name>A0A369JRY6_HYPMA</name>
<dbReference type="GO" id="GO:0005739">
    <property type="term" value="C:mitochondrion"/>
    <property type="evidence" value="ECO:0007669"/>
    <property type="project" value="TreeGrafter"/>
</dbReference>
<dbReference type="InterPro" id="IPR015659">
    <property type="entry name" value="Proline_oxidase"/>
</dbReference>
<evidence type="ECO:0000256" key="5">
    <source>
        <dbReference type="RuleBase" id="RU364054"/>
    </source>
</evidence>
<keyword evidence="3 5" id="KW-0560">Oxidoreductase</keyword>
<comment type="function">
    <text evidence="5">Converts proline to delta-1-pyrroline-5-carboxylate.</text>
</comment>
<reference evidence="7" key="1">
    <citation type="submission" date="2018-04" db="EMBL/GenBank/DDBJ databases">
        <title>Whole genome sequencing of Hypsizygus marmoreus.</title>
        <authorList>
            <person name="Choi I.-G."/>
            <person name="Min B."/>
            <person name="Kim J.-G."/>
            <person name="Kim S."/>
            <person name="Oh Y.-L."/>
            <person name="Kong W.-S."/>
            <person name="Park H."/>
            <person name="Jeong J."/>
            <person name="Song E.-S."/>
        </authorList>
    </citation>
    <scope>NUCLEOTIDE SEQUENCE [LARGE SCALE GENOMIC DNA]</scope>
    <source>
        <strain evidence="7">51987-8</strain>
    </source>
</reference>
<keyword evidence="5" id="KW-0274">FAD</keyword>
<dbReference type="GO" id="GO:0010133">
    <property type="term" value="P:L-proline catabolic process to L-glutamate"/>
    <property type="evidence" value="ECO:0007669"/>
    <property type="project" value="TreeGrafter"/>
</dbReference>
<dbReference type="Gene3D" id="3.20.20.220">
    <property type="match status" value="1"/>
</dbReference>
<feature type="domain" description="Proline dehydrogenase" evidence="6">
    <location>
        <begin position="186"/>
        <end position="594"/>
    </location>
</feature>
<evidence type="ECO:0000256" key="1">
    <source>
        <dbReference type="ARBA" id="ARBA00005869"/>
    </source>
</evidence>
<dbReference type="GO" id="GO:0071949">
    <property type="term" value="F:FAD binding"/>
    <property type="evidence" value="ECO:0007669"/>
    <property type="project" value="TreeGrafter"/>
</dbReference>
<gene>
    <name evidence="7" type="primary">prodh</name>
    <name evidence="7" type="ORF">Hypma_008272</name>
</gene>
<dbReference type="Pfam" id="PF01619">
    <property type="entry name" value="Pro_dh"/>
    <property type="match status" value="1"/>
</dbReference>
<comment type="caution">
    <text evidence="7">The sequence shown here is derived from an EMBL/GenBank/DDBJ whole genome shotgun (WGS) entry which is preliminary data.</text>
</comment>
<dbReference type="SUPFAM" id="SSF51730">
    <property type="entry name" value="FAD-linked oxidoreductase"/>
    <property type="match status" value="1"/>
</dbReference>